<evidence type="ECO:0000313" key="6">
    <source>
        <dbReference type="EMBL" id="GGP47339.1"/>
    </source>
</evidence>
<evidence type="ECO:0000313" key="7">
    <source>
        <dbReference type="Proteomes" id="UP000639606"/>
    </source>
</evidence>
<keyword evidence="2" id="KW-0813">Transport</keyword>
<dbReference type="InterPro" id="IPR017871">
    <property type="entry name" value="ABC_transporter-like_CS"/>
</dbReference>
<keyword evidence="3" id="KW-0547">Nucleotide-binding</keyword>
<keyword evidence="4 6" id="KW-0067">ATP-binding</keyword>
<gene>
    <name evidence="6" type="ORF">GCM10010185_18900</name>
</gene>
<protein>
    <submittedName>
        <fullName evidence="6">ABC transporter ATP-binding protein</fullName>
    </submittedName>
</protein>
<evidence type="ECO:0000259" key="5">
    <source>
        <dbReference type="PROSITE" id="PS50893"/>
    </source>
</evidence>
<name>A0A918AIQ0_9PSEU</name>
<evidence type="ECO:0000256" key="1">
    <source>
        <dbReference type="ARBA" id="ARBA00005417"/>
    </source>
</evidence>
<dbReference type="PROSITE" id="PS50893">
    <property type="entry name" value="ABC_TRANSPORTER_2"/>
    <property type="match status" value="1"/>
</dbReference>
<dbReference type="Pfam" id="PF00005">
    <property type="entry name" value="ABC_tran"/>
    <property type="match status" value="1"/>
</dbReference>
<dbReference type="PANTHER" id="PTHR43335:SF4">
    <property type="entry name" value="ABC TRANSPORTER, ATP-BINDING PROTEIN"/>
    <property type="match status" value="1"/>
</dbReference>
<sequence length="208" mass="22417">MLEVRDLTRRFGTVTVLDRICFTVGGGQAVAVVGPNGAGKSTLLRCLVQADRADSGEVLLDGEPFDETDPRVRAAVACALDDVDFFPDLSVREHLDLLARAHASEVDVDALIAEVGLGQAADQLPVALSSGQRQRLVLASVLARPRRLLVLDEPEQRLDTRSRDWLADRLRAEKAAGVAIVLASHDRDLINAVADRLVDISGPARADR</sequence>
<organism evidence="6 7">
    <name type="scientific">Saccharothrix coeruleofusca</name>
    <dbReference type="NCBI Taxonomy" id="33919"/>
    <lineage>
        <taxon>Bacteria</taxon>
        <taxon>Bacillati</taxon>
        <taxon>Actinomycetota</taxon>
        <taxon>Actinomycetes</taxon>
        <taxon>Pseudonocardiales</taxon>
        <taxon>Pseudonocardiaceae</taxon>
        <taxon>Saccharothrix</taxon>
    </lineage>
</organism>
<evidence type="ECO:0000256" key="2">
    <source>
        <dbReference type="ARBA" id="ARBA00022448"/>
    </source>
</evidence>
<feature type="domain" description="ABC transporter" evidence="5">
    <location>
        <begin position="2"/>
        <end position="208"/>
    </location>
</feature>
<reference evidence="6" key="1">
    <citation type="journal article" date="2014" name="Int. J. Syst. Evol. Microbiol.">
        <title>Complete genome sequence of Corynebacterium casei LMG S-19264T (=DSM 44701T), isolated from a smear-ripened cheese.</title>
        <authorList>
            <consortium name="US DOE Joint Genome Institute (JGI-PGF)"/>
            <person name="Walter F."/>
            <person name="Albersmeier A."/>
            <person name="Kalinowski J."/>
            <person name="Ruckert C."/>
        </authorList>
    </citation>
    <scope>NUCLEOTIDE SEQUENCE</scope>
    <source>
        <strain evidence="6">JCM 3313</strain>
    </source>
</reference>
<dbReference type="InterPro" id="IPR027417">
    <property type="entry name" value="P-loop_NTPase"/>
</dbReference>
<dbReference type="CDD" id="cd03230">
    <property type="entry name" value="ABC_DR_subfamily_A"/>
    <property type="match status" value="1"/>
</dbReference>
<evidence type="ECO:0000256" key="4">
    <source>
        <dbReference type="ARBA" id="ARBA00022840"/>
    </source>
</evidence>
<dbReference type="EMBL" id="BMRG01000003">
    <property type="protein sequence ID" value="GGP47339.1"/>
    <property type="molecule type" value="Genomic_DNA"/>
</dbReference>
<dbReference type="AlphaFoldDB" id="A0A918AIQ0"/>
<dbReference type="Gene3D" id="3.40.50.300">
    <property type="entry name" value="P-loop containing nucleotide triphosphate hydrolases"/>
    <property type="match status" value="1"/>
</dbReference>
<dbReference type="GO" id="GO:0005524">
    <property type="term" value="F:ATP binding"/>
    <property type="evidence" value="ECO:0007669"/>
    <property type="project" value="UniProtKB-KW"/>
</dbReference>
<dbReference type="Proteomes" id="UP000639606">
    <property type="component" value="Unassembled WGS sequence"/>
</dbReference>
<dbReference type="GO" id="GO:0016887">
    <property type="term" value="F:ATP hydrolysis activity"/>
    <property type="evidence" value="ECO:0007669"/>
    <property type="project" value="InterPro"/>
</dbReference>
<dbReference type="PANTHER" id="PTHR43335">
    <property type="entry name" value="ABC TRANSPORTER, ATP-BINDING PROTEIN"/>
    <property type="match status" value="1"/>
</dbReference>
<comment type="caution">
    <text evidence="6">The sequence shown here is derived from an EMBL/GenBank/DDBJ whole genome shotgun (WGS) entry which is preliminary data.</text>
</comment>
<reference evidence="6" key="2">
    <citation type="submission" date="2020-09" db="EMBL/GenBank/DDBJ databases">
        <authorList>
            <person name="Sun Q."/>
            <person name="Ohkuma M."/>
        </authorList>
    </citation>
    <scope>NUCLEOTIDE SEQUENCE</scope>
    <source>
        <strain evidence="6">JCM 3313</strain>
    </source>
</reference>
<evidence type="ECO:0000256" key="3">
    <source>
        <dbReference type="ARBA" id="ARBA00022741"/>
    </source>
</evidence>
<dbReference type="SMART" id="SM00382">
    <property type="entry name" value="AAA"/>
    <property type="match status" value="1"/>
</dbReference>
<keyword evidence="7" id="KW-1185">Reference proteome</keyword>
<proteinExistence type="inferred from homology"/>
<dbReference type="InterPro" id="IPR003439">
    <property type="entry name" value="ABC_transporter-like_ATP-bd"/>
</dbReference>
<dbReference type="PROSITE" id="PS00211">
    <property type="entry name" value="ABC_TRANSPORTER_1"/>
    <property type="match status" value="1"/>
</dbReference>
<dbReference type="InterPro" id="IPR003593">
    <property type="entry name" value="AAA+_ATPase"/>
</dbReference>
<comment type="similarity">
    <text evidence="1">Belongs to the ABC transporter superfamily.</text>
</comment>
<dbReference type="SUPFAM" id="SSF52540">
    <property type="entry name" value="P-loop containing nucleoside triphosphate hydrolases"/>
    <property type="match status" value="1"/>
</dbReference>
<accession>A0A918AIQ0</accession>